<dbReference type="Pfam" id="PF01510">
    <property type="entry name" value="Amidase_2"/>
    <property type="match status" value="1"/>
</dbReference>
<dbReference type="AlphaFoldDB" id="A0A2M6W6W4"/>
<organism evidence="6 7">
    <name type="scientific">Candidatus Magasanikbacteria bacterium CG10_big_fil_rev_8_21_14_0_10_36_32</name>
    <dbReference type="NCBI Taxonomy" id="1974646"/>
    <lineage>
        <taxon>Bacteria</taxon>
        <taxon>Candidatus Magasanikiibacteriota</taxon>
    </lineage>
</organism>
<comment type="catalytic activity">
    <reaction evidence="1">
        <text>Hydrolyzes the link between N-acetylmuramoyl residues and L-amino acid residues in certain cell-wall glycopeptides.</text>
        <dbReference type="EC" id="3.5.1.28"/>
    </reaction>
</comment>
<dbReference type="GO" id="GO:0071555">
    <property type="term" value="P:cell wall organization"/>
    <property type="evidence" value="ECO:0007669"/>
    <property type="project" value="UniProtKB-KW"/>
</dbReference>
<dbReference type="InterPro" id="IPR036505">
    <property type="entry name" value="Amidase/PGRP_sf"/>
</dbReference>
<accession>A0A2M6W6W4</accession>
<dbReference type="PANTHER" id="PTHR30417">
    <property type="entry name" value="N-ACETYLMURAMOYL-L-ALANINE AMIDASE AMID"/>
    <property type="match status" value="1"/>
</dbReference>
<dbReference type="EMBL" id="PFBV01000003">
    <property type="protein sequence ID" value="PIT88542.1"/>
    <property type="molecule type" value="Genomic_DNA"/>
</dbReference>
<gene>
    <name evidence="6" type="ORF">COU29_02060</name>
</gene>
<evidence type="ECO:0000256" key="3">
    <source>
        <dbReference type="ARBA" id="ARBA00022801"/>
    </source>
</evidence>
<dbReference type="Gene3D" id="3.40.80.10">
    <property type="entry name" value="Peptidoglycan recognition protein-like"/>
    <property type="match status" value="1"/>
</dbReference>
<dbReference type="InterPro" id="IPR002502">
    <property type="entry name" value="Amidase_domain"/>
</dbReference>
<dbReference type="CDD" id="cd06583">
    <property type="entry name" value="PGRP"/>
    <property type="match status" value="1"/>
</dbReference>
<keyword evidence="4" id="KW-0961">Cell wall biogenesis/degradation</keyword>
<dbReference type="Proteomes" id="UP000231426">
    <property type="component" value="Unassembled WGS sequence"/>
</dbReference>
<dbReference type="GO" id="GO:0008745">
    <property type="term" value="F:N-acetylmuramoyl-L-alanine amidase activity"/>
    <property type="evidence" value="ECO:0007669"/>
    <property type="project" value="UniProtKB-EC"/>
</dbReference>
<evidence type="ECO:0000256" key="2">
    <source>
        <dbReference type="ARBA" id="ARBA00011901"/>
    </source>
</evidence>
<feature type="domain" description="N-acetylmuramoyl-L-alanine amidase" evidence="5">
    <location>
        <begin position="11"/>
        <end position="178"/>
    </location>
</feature>
<dbReference type="SUPFAM" id="SSF55846">
    <property type="entry name" value="N-acetylmuramoyl-L-alanine amidase-like"/>
    <property type="match status" value="1"/>
</dbReference>
<dbReference type="EC" id="3.5.1.28" evidence="2"/>
<dbReference type="PANTHER" id="PTHR30417:SF1">
    <property type="entry name" value="N-ACETYLMURAMOYL-L-ALANINE AMIDASE AMID"/>
    <property type="match status" value="1"/>
</dbReference>
<evidence type="ECO:0000313" key="6">
    <source>
        <dbReference type="EMBL" id="PIT88542.1"/>
    </source>
</evidence>
<comment type="caution">
    <text evidence="6">The sequence shown here is derived from an EMBL/GenBank/DDBJ whole genome shotgun (WGS) entry which is preliminary data.</text>
</comment>
<name>A0A2M6W6W4_9BACT</name>
<evidence type="ECO:0000256" key="4">
    <source>
        <dbReference type="ARBA" id="ARBA00023316"/>
    </source>
</evidence>
<sequence>MMEIEKKFTPSQNFFPGREIPCSVIVYHYTEGGPAESCVEIFHRPDGVSAHFIVDRDGNIIQMVQMEDRAKHAGVSEWNGITNVNDFSVGIEICNWGPLRKVGDDYFCGRPERQQKFLGTNVFQDEKGSFWEKYSDIQIEAVIQLTIYIMERFPQITLENITGHENVARPIGRKIDPGPAFPWEKIKEEIKKLLNK</sequence>
<evidence type="ECO:0000256" key="1">
    <source>
        <dbReference type="ARBA" id="ARBA00001561"/>
    </source>
</evidence>
<evidence type="ECO:0000259" key="5">
    <source>
        <dbReference type="SMART" id="SM00644"/>
    </source>
</evidence>
<dbReference type="GO" id="GO:0009253">
    <property type="term" value="P:peptidoglycan catabolic process"/>
    <property type="evidence" value="ECO:0007669"/>
    <property type="project" value="InterPro"/>
</dbReference>
<protein>
    <recommendedName>
        <fullName evidence="2">N-acetylmuramoyl-L-alanine amidase</fullName>
        <ecNumber evidence="2">3.5.1.28</ecNumber>
    </recommendedName>
</protein>
<dbReference type="SMART" id="SM00644">
    <property type="entry name" value="Ami_2"/>
    <property type="match status" value="1"/>
</dbReference>
<reference evidence="7" key="1">
    <citation type="submission" date="2017-09" db="EMBL/GenBank/DDBJ databases">
        <title>Depth-based differentiation of microbial function through sediment-hosted aquifers and enrichment of novel symbionts in the deep terrestrial subsurface.</title>
        <authorList>
            <person name="Probst A.J."/>
            <person name="Ladd B."/>
            <person name="Jarett J.K."/>
            <person name="Geller-Mcgrath D.E."/>
            <person name="Sieber C.M.K."/>
            <person name="Emerson J.B."/>
            <person name="Anantharaman K."/>
            <person name="Thomas B.C."/>
            <person name="Malmstrom R."/>
            <person name="Stieglmeier M."/>
            <person name="Klingl A."/>
            <person name="Woyke T."/>
            <person name="Ryan C.M."/>
            <person name="Banfield J.F."/>
        </authorList>
    </citation>
    <scope>NUCLEOTIDE SEQUENCE [LARGE SCALE GENOMIC DNA]</scope>
</reference>
<dbReference type="GO" id="GO:0009254">
    <property type="term" value="P:peptidoglycan turnover"/>
    <property type="evidence" value="ECO:0007669"/>
    <property type="project" value="TreeGrafter"/>
</dbReference>
<dbReference type="InterPro" id="IPR051206">
    <property type="entry name" value="NAMLAA_amidase_2"/>
</dbReference>
<proteinExistence type="predicted"/>
<evidence type="ECO:0000313" key="7">
    <source>
        <dbReference type="Proteomes" id="UP000231426"/>
    </source>
</evidence>
<keyword evidence="3" id="KW-0378">Hydrolase</keyword>